<dbReference type="CDD" id="cd01433">
    <property type="entry name" value="Ribosomal_L16_L10e"/>
    <property type="match status" value="1"/>
</dbReference>
<dbReference type="InterPro" id="IPR000114">
    <property type="entry name" value="Ribosomal_uL16_bact-type"/>
</dbReference>
<dbReference type="FunFam" id="3.90.1170.10:FF:000001">
    <property type="entry name" value="50S ribosomal protein L16"/>
    <property type="match status" value="1"/>
</dbReference>
<evidence type="ECO:0000256" key="4">
    <source>
        <dbReference type="ARBA" id="ARBA00023274"/>
    </source>
</evidence>
<evidence type="ECO:0000256" key="5">
    <source>
        <dbReference type="ARBA" id="ARBA00035198"/>
    </source>
</evidence>
<dbReference type="Proteomes" id="UP000034119">
    <property type="component" value="Unassembled WGS sequence"/>
</dbReference>
<keyword evidence="4 6" id="KW-0687">Ribonucleoprotein</keyword>
<dbReference type="PANTHER" id="PTHR12220:SF13">
    <property type="entry name" value="LARGE RIBOSOMAL SUBUNIT PROTEIN UL16M"/>
    <property type="match status" value="1"/>
</dbReference>
<accession>A0A0G1YHV1</accession>
<dbReference type="PANTHER" id="PTHR12220">
    <property type="entry name" value="50S/60S RIBOSOMAL PROTEIN L16"/>
    <property type="match status" value="1"/>
</dbReference>
<dbReference type="PRINTS" id="PR00060">
    <property type="entry name" value="RIBOSOMALL16"/>
</dbReference>
<dbReference type="GO" id="GO:0019843">
    <property type="term" value="F:rRNA binding"/>
    <property type="evidence" value="ECO:0007669"/>
    <property type="project" value="UniProtKB-UniRule"/>
</dbReference>
<keyword evidence="3 6" id="KW-0689">Ribosomal protein</keyword>
<evidence type="ECO:0000256" key="2">
    <source>
        <dbReference type="ARBA" id="ARBA00022555"/>
    </source>
</evidence>
<reference evidence="9 10" key="1">
    <citation type="journal article" date="2015" name="Nature">
        <title>rRNA introns, odd ribosomes, and small enigmatic genomes across a large radiation of phyla.</title>
        <authorList>
            <person name="Brown C.T."/>
            <person name="Hug L.A."/>
            <person name="Thomas B.C."/>
            <person name="Sharon I."/>
            <person name="Castelle C.J."/>
            <person name="Singh A."/>
            <person name="Wilkins M.J."/>
            <person name="Williams K.H."/>
            <person name="Banfield J.F."/>
        </authorList>
    </citation>
    <scope>NUCLEOTIDE SEQUENCE [LARGE SCALE GENOMIC DNA]</scope>
</reference>
<dbReference type="EMBL" id="LCPW01000005">
    <property type="protein sequence ID" value="KKW05984.1"/>
    <property type="molecule type" value="Genomic_DNA"/>
</dbReference>
<evidence type="ECO:0000256" key="3">
    <source>
        <dbReference type="ARBA" id="ARBA00022980"/>
    </source>
</evidence>
<dbReference type="STRING" id="1618342.UY40_C0005G0042"/>
<keyword evidence="6 8" id="KW-0694">RNA-binding</keyword>
<evidence type="ECO:0000256" key="6">
    <source>
        <dbReference type="HAMAP-Rule" id="MF_01342"/>
    </source>
</evidence>
<dbReference type="Pfam" id="PF00252">
    <property type="entry name" value="Ribosomal_L16"/>
    <property type="match status" value="1"/>
</dbReference>
<dbReference type="Gene3D" id="3.90.1170.10">
    <property type="entry name" value="Ribosomal protein L10e/L16"/>
    <property type="match status" value="1"/>
</dbReference>
<keyword evidence="2 6" id="KW-0820">tRNA-binding</keyword>
<evidence type="ECO:0000313" key="10">
    <source>
        <dbReference type="Proteomes" id="UP000034119"/>
    </source>
</evidence>
<evidence type="ECO:0000313" key="9">
    <source>
        <dbReference type="EMBL" id="KKW05984.1"/>
    </source>
</evidence>
<keyword evidence="6 8" id="KW-0699">rRNA-binding</keyword>
<name>A0A0G1YHV1_9BACT</name>
<comment type="similarity">
    <text evidence="1 6 7">Belongs to the universal ribosomal protein uL16 family.</text>
</comment>
<organism evidence="9 10">
    <name type="scientific">candidate division CPR1 bacterium GW2011_GWC1_49_13</name>
    <dbReference type="NCBI Taxonomy" id="1618342"/>
    <lineage>
        <taxon>Bacteria</taxon>
        <taxon>candidate division CPR1</taxon>
    </lineage>
</organism>
<dbReference type="HAMAP" id="MF_01342">
    <property type="entry name" value="Ribosomal_uL16"/>
    <property type="match status" value="1"/>
</dbReference>
<evidence type="ECO:0000256" key="1">
    <source>
        <dbReference type="ARBA" id="ARBA00008931"/>
    </source>
</evidence>
<dbReference type="SUPFAM" id="SSF54686">
    <property type="entry name" value="Ribosomal protein L16p/L10e"/>
    <property type="match status" value="1"/>
</dbReference>
<dbReference type="GO" id="GO:0022625">
    <property type="term" value="C:cytosolic large ribosomal subunit"/>
    <property type="evidence" value="ECO:0007669"/>
    <property type="project" value="TreeGrafter"/>
</dbReference>
<dbReference type="GO" id="GO:0000049">
    <property type="term" value="F:tRNA binding"/>
    <property type="evidence" value="ECO:0007669"/>
    <property type="project" value="UniProtKB-KW"/>
</dbReference>
<dbReference type="InterPro" id="IPR036920">
    <property type="entry name" value="Ribosomal_uL16_sf"/>
</dbReference>
<proteinExistence type="inferred from homology"/>
<dbReference type="PATRIC" id="fig|1618342.3.peg.245"/>
<dbReference type="GO" id="GO:0003735">
    <property type="term" value="F:structural constituent of ribosome"/>
    <property type="evidence" value="ECO:0007669"/>
    <property type="project" value="InterPro"/>
</dbReference>
<dbReference type="InterPro" id="IPR047873">
    <property type="entry name" value="Ribosomal_uL16"/>
</dbReference>
<dbReference type="NCBIfam" id="TIGR01164">
    <property type="entry name" value="rplP_bact"/>
    <property type="match status" value="1"/>
</dbReference>
<protein>
    <recommendedName>
        <fullName evidence="5 6">Large ribosomal subunit protein uL16</fullName>
    </recommendedName>
</protein>
<dbReference type="InterPro" id="IPR016180">
    <property type="entry name" value="Ribosomal_uL16_dom"/>
</dbReference>
<sequence>MLLPKKVKFRKGFKGGLKGSAQRGSLVSFGEYGLKATERGYISSRQLEAARKSITSFTERGGKLWIRIFPDKPVSKKPAETRMGGGKSPVDHYAAIIRPGRILFEMAGVTEATAREAMALASAKLPVKTKFVKKS</sequence>
<dbReference type="GO" id="GO:0006412">
    <property type="term" value="P:translation"/>
    <property type="evidence" value="ECO:0007669"/>
    <property type="project" value="UniProtKB-UniRule"/>
</dbReference>
<comment type="subunit">
    <text evidence="6 8">Part of the 50S ribosomal subunit.</text>
</comment>
<dbReference type="AlphaFoldDB" id="A0A0G1YHV1"/>
<comment type="caution">
    <text evidence="9">The sequence shown here is derived from an EMBL/GenBank/DDBJ whole genome shotgun (WGS) entry which is preliminary data.</text>
</comment>
<gene>
    <name evidence="6" type="primary">rplP</name>
    <name evidence="9" type="ORF">UY40_C0005G0042</name>
</gene>
<evidence type="ECO:0000256" key="8">
    <source>
        <dbReference type="RuleBase" id="RU004414"/>
    </source>
</evidence>
<comment type="function">
    <text evidence="6 8">Binds 23S rRNA and is also seen to make contacts with the A and possibly P site tRNAs.</text>
</comment>
<evidence type="ECO:0000256" key="7">
    <source>
        <dbReference type="RuleBase" id="RU004413"/>
    </source>
</evidence>